<comment type="caution">
    <text evidence="1">The sequence shown here is derived from an EMBL/GenBank/DDBJ whole genome shotgun (WGS) entry which is preliminary data.</text>
</comment>
<gene>
    <name evidence="1" type="ORF">L210DRAFT_3508548</name>
</gene>
<dbReference type="Proteomes" id="UP001194468">
    <property type="component" value="Unassembled WGS sequence"/>
</dbReference>
<reference evidence="1" key="1">
    <citation type="submission" date="2019-10" db="EMBL/GenBank/DDBJ databases">
        <authorList>
            <consortium name="DOE Joint Genome Institute"/>
            <person name="Kuo A."/>
            <person name="Miyauchi S."/>
            <person name="Kiss E."/>
            <person name="Drula E."/>
            <person name="Kohler A."/>
            <person name="Sanchez-Garcia M."/>
            <person name="Andreopoulos B."/>
            <person name="Barry K.W."/>
            <person name="Bonito G."/>
            <person name="Buee M."/>
            <person name="Carver A."/>
            <person name="Chen C."/>
            <person name="Cichocki N."/>
            <person name="Clum A."/>
            <person name="Culley D."/>
            <person name="Crous P.W."/>
            <person name="Fauchery L."/>
            <person name="Girlanda M."/>
            <person name="Hayes R."/>
            <person name="Keri Z."/>
            <person name="LaButti K."/>
            <person name="Lipzen A."/>
            <person name="Lombard V."/>
            <person name="Magnuson J."/>
            <person name="Maillard F."/>
            <person name="Morin E."/>
            <person name="Murat C."/>
            <person name="Nolan M."/>
            <person name="Ohm R."/>
            <person name="Pangilinan J."/>
            <person name="Pereira M."/>
            <person name="Perotto S."/>
            <person name="Peter M."/>
            <person name="Riley R."/>
            <person name="Sitrit Y."/>
            <person name="Stielow B."/>
            <person name="Szollosi G."/>
            <person name="Zifcakova L."/>
            <person name="Stursova M."/>
            <person name="Spatafora J.W."/>
            <person name="Tedersoo L."/>
            <person name="Vaario L.-M."/>
            <person name="Yamada A."/>
            <person name="Yan M."/>
            <person name="Wang P."/>
            <person name="Xu J."/>
            <person name="Bruns T."/>
            <person name="Baldrian P."/>
            <person name="Vilgalys R."/>
            <person name="Henrissat B."/>
            <person name="Grigoriev I.V."/>
            <person name="Hibbett D."/>
            <person name="Nagy L.G."/>
            <person name="Martin F.M."/>
        </authorList>
    </citation>
    <scope>NUCLEOTIDE SEQUENCE</scope>
    <source>
        <strain evidence="1">BED1</strain>
    </source>
</reference>
<dbReference type="AlphaFoldDB" id="A0AAD4BHF0"/>
<sequence>MKNMGPGHRHDTLKDLIGDSNWKKVIGLGKSILQKITEAVPEWNDHQDDLWEFEKSLSECYSTQLSKWQANFEAWEKDRLLCQNPFKVKSHAYDVLEELCQALQARSYKLCFKDRFLHKQGANTQTRNSLKLVDTRISRIIGIITTPQQSTEDRPSKGQWRLSWIWITCGYGSGKKDREQDLQDAIWIEWCRAKAQADCWAEKVELLVEEQHCILQFFHWQSKWWMEKQGSIKTGDSMLNEVLNAYTLRQAALRWDMANHFEQMW</sequence>
<evidence type="ECO:0000313" key="1">
    <source>
        <dbReference type="EMBL" id="KAF8429371.1"/>
    </source>
</evidence>
<name>A0AAD4BHF0_BOLED</name>
<dbReference type="EMBL" id="WHUW01000068">
    <property type="protein sequence ID" value="KAF8429371.1"/>
    <property type="molecule type" value="Genomic_DNA"/>
</dbReference>
<organism evidence="1 2">
    <name type="scientific">Boletus edulis BED1</name>
    <dbReference type="NCBI Taxonomy" id="1328754"/>
    <lineage>
        <taxon>Eukaryota</taxon>
        <taxon>Fungi</taxon>
        <taxon>Dikarya</taxon>
        <taxon>Basidiomycota</taxon>
        <taxon>Agaricomycotina</taxon>
        <taxon>Agaricomycetes</taxon>
        <taxon>Agaricomycetidae</taxon>
        <taxon>Boletales</taxon>
        <taxon>Boletineae</taxon>
        <taxon>Boletaceae</taxon>
        <taxon>Boletoideae</taxon>
        <taxon>Boletus</taxon>
    </lineage>
</organism>
<proteinExistence type="predicted"/>
<evidence type="ECO:0000313" key="2">
    <source>
        <dbReference type="Proteomes" id="UP001194468"/>
    </source>
</evidence>
<protein>
    <submittedName>
        <fullName evidence="1">Uncharacterized protein</fullName>
    </submittedName>
</protein>
<reference evidence="1" key="2">
    <citation type="journal article" date="2020" name="Nat. Commun.">
        <title>Large-scale genome sequencing of mycorrhizal fungi provides insights into the early evolution of symbiotic traits.</title>
        <authorList>
            <person name="Miyauchi S."/>
            <person name="Kiss E."/>
            <person name="Kuo A."/>
            <person name="Drula E."/>
            <person name="Kohler A."/>
            <person name="Sanchez-Garcia M."/>
            <person name="Morin E."/>
            <person name="Andreopoulos B."/>
            <person name="Barry K.W."/>
            <person name="Bonito G."/>
            <person name="Buee M."/>
            <person name="Carver A."/>
            <person name="Chen C."/>
            <person name="Cichocki N."/>
            <person name="Clum A."/>
            <person name="Culley D."/>
            <person name="Crous P.W."/>
            <person name="Fauchery L."/>
            <person name="Girlanda M."/>
            <person name="Hayes R.D."/>
            <person name="Keri Z."/>
            <person name="LaButti K."/>
            <person name="Lipzen A."/>
            <person name="Lombard V."/>
            <person name="Magnuson J."/>
            <person name="Maillard F."/>
            <person name="Murat C."/>
            <person name="Nolan M."/>
            <person name="Ohm R.A."/>
            <person name="Pangilinan J."/>
            <person name="Pereira M.F."/>
            <person name="Perotto S."/>
            <person name="Peter M."/>
            <person name="Pfister S."/>
            <person name="Riley R."/>
            <person name="Sitrit Y."/>
            <person name="Stielow J.B."/>
            <person name="Szollosi G."/>
            <person name="Zifcakova L."/>
            <person name="Stursova M."/>
            <person name="Spatafora J.W."/>
            <person name="Tedersoo L."/>
            <person name="Vaario L.M."/>
            <person name="Yamada A."/>
            <person name="Yan M."/>
            <person name="Wang P."/>
            <person name="Xu J."/>
            <person name="Bruns T."/>
            <person name="Baldrian P."/>
            <person name="Vilgalys R."/>
            <person name="Dunand C."/>
            <person name="Henrissat B."/>
            <person name="Grigoriev I.V."/>
            <person name="Hibbett D."/>
            <person name="Nagy L.G."/>
            <person name="Martin F.M."/>
        </authorList>
    </citation>
    <scope>NUCLEOTIDE SEQUENCE</scope>
    <source>
        <strain evidence="1">BED1</strain>
    </source>
</reference>
<accession>A0AAD4BHF0</accession>
<keyword evidence="2" id="KW-1185">Reference proteome</keyword>